<keyword evidence="3" id="KW-1185">Reference proteome</keyword>
<feature type="region of interest" description="Disordered" evidence="1">
    <location>
        <begin position="162"/>
        <end position="201"/>
    </location>
</feature>
<name>A0AAE0WHQ3_9PEZI</name>
<protein>
    <submittedName>
        <fullName evidence="2">Uncharacterized protein</fullName>
    </submittedName>
</protein>
<evidence type="ECO:0000313" key="2">
    <source>
        <dbReference type="EMBL" id="KAK3671744.1"/>
    </source>
</evidence>
<proteinExistence type="predicted"/>
<accession>A0AAE0WHQ3</accession>
<organism evidence="2 3">
    <name type="scientific">Recurvomyces mirabilis</name>
    <dbReference type="NCBI Taxonomy" id="574656"/>
    <lineage>
        <taxon>Eukaryota</taxon>
        <taxon>Fungi</taxon>
        <taxon>Dikarya</taxon>
        <taxon>Ascomycota</taxon>
        <taxon>Pezizomycotina</taxon>
        <taxon>Dothideomycetes</taxon>
        <taxon>Dothideomycetidae</taxon>
        <taxon>Mycosphaerellales</taxon>
        <taxon>Teratosphaeriaceae</taxon>
        <taxon>Recurvomyces</taxon>
    </lineage>
</organism>
<dbReference type="AlphaFoldDB" id="A0AAE0WHQ3"/>
<sequence>MASTRDLARTLPHTATNTERHHRTLDGLDRYKFAIFSLVSLDTAGLQSLESSINSSELSTQSSRLAPQPDFSNRSLQDVYDHFISARDEKDTWIHPLYFIVADKAKPADEGVLVVHLSSSMDEENVVGVGRCGVNMADCWGGNIDIGNQDWMDLKEEEVDLWDGEDPYDDDGEGGDAGDDDEAKATKQAPSTARSGTSSAAGAGKMTYGWYSLVFKAVPISEMLEPDWLKMKPSASRFQLLGNYNKSSDPWSEIREAHPLNCVARPKAHRTLILVAQQETADQADAMVVVRLKWDGDTSVIDEDADPPENESQALKPEIEVLRKVSACEALQVLDEEAQRLDS</sequence>
<evidence type="ECO:0000313" key="3">
    <source>
        <dbReference type="Proteomes" id="UP001274830"/>
    </source>
</evidence>
<reference evidence="2" key="1">
    <citation type="submission" date="2023-07" db="EMBL/GenBank/DDBJ databases">
        <title>Black Yeasts Isolated from many extreme environments.</title>
        <authorList>
            <person name="Coleine C."/>
            <person name="Stajich J.E."/>
            <person name="Selbmann L."/>
        </authorList>
    </citation>
    <scope>NUCLEOTIDE SEQUENCE</scope>
    <source>
        <strain evidence="2">CCFEE 5485</strain>
    </source>
</reference>
<dbReference type="Proteomes" id="UP001274830">
    <property type="component" value="Unassembled WGS sequence"/>
</dbReference>
<feature type="compositionally biased region" description="Low complexity" evidence="1">
    <location>
        <begin position="191"/>
        <end position="201"/>
    </location>
</feature>
<evidence type="ECO:0000256" key="1">
    <source>
        <dbReference type="SAM" id="MobiDB-lite"/>
    </source>
</evidence>
<gene>
    <name evidence="2" type="ORF">LTR78_008289</name>
</gene>
<dbReference type="EMBL" id="JAUTXT010000039">
    <property type="protein sequence ID" value="KAK3671744.1"/>
    <property type="molecule type" value="Genomic_DNA"/>
</dbReference>
<feature type="compositionally biased region" description="Acidic residues" evidence="1">
    <location>
        <begin position="162"/>
        <end position="182"/>
    </location>
</feature>
<feature type="region of interest" description="Disordered" evidence="1">
    <location>
        <begin position="1"/>
        <end position="22"/>
    </location>
</feature>
<comment type="caution">
    <text evidence="2">The sequence shown here is derived from an EMBL/GenBank/DDBJ whole genome shotgun (WGS) entry which is preliminary data.</text>
</comment>